<protein>
    <submittedName>
        <fullName evidence="2">Uncharacterized protein</fullName>
    </submittedName>
</protein>
<feature type="region of interest" description="Disordered" evidence="1">
    <location>
        <begin position="103"/>
        <end position="160"/>
    </location>
</feature>
<dbReference type="Proteomes" id="UP001219525">
    <property type="component" value="Unassembled WGS sequence"/>
</dbReference>
<keyword evidence="3" id="KW-1185">Reference proteome</keyword>
<dbReference type="EMBL" id="JARJCW010000030">
    <property type="protein sequence ID" value="KAJ7209791.1"/>
    <property type="molecule type" value="Genomic_DNA"/>
</dbReference>
<evidence type="ECO:0000313" key="2">
    <source>
        <dbReference type="EMBL" id="KAJ7209791.1"/>
    </source>
</evidence>
<feature type="non-terminal residue" evidence="2">
    <location>
        <position position="1"/>
    </location>
</feature>
<comment type="caution">
    <text evidence="2">The sequence shown here is derived from an EMBL/GenBank/DDBJ whole genome shotgun (WGS) entry which is preliminary data.</text>
</comment>
<accession>A0AAD6YH89</accession>
<feature type="compositionally biased region" description="Polar residues" evidence="1">
    <location>
        <begin position="196"/>
        <end position="206"/>
    </location>
</feature>
<name>A0AAD6YH89_9AGAR</name>
<evidence type="ECO:0000256" key="1">
    <source>
        <dbReference type="SAM" id="MobiDB-lite"/>
    </source>
</evidence>
<reference evidence="2" key="1">
    <citation type="submission" date="2023-03" db="EMBL/GenBank/DDBJ databases">
        <title>Massive genome expansion in bonnet fungi (Mycena s.s.) driven by repeated elements and novel gene families across ecological guilds.</title>
        <authorList>
            <consortium name="Lawrence Berkeley National Laboratory"/>
            <person name="Harder C.B."/>
            <person name="Miyauchi S."/>
            <person name="Viragh M."/>
            <person name="Kuo A."/>
            <person name="Thoen E."/>
            <person name="Andreopoulos B."/>
            <person name="Lu D."/>
            <person name="Skrede I."/>
            <person name="Drula E."/>
            <person name="Henrissat B."/>
            <person name="Morin E."/>
            <person name="Kohler A."/>
            <person name="Barry K."/>
            <person name="LaButti K."/>
            <person name="Morin E."/>
            <person name="Salamov A."/>
            <person name="Lipzen A."/>
            <person name="Mereny Z."/>
            <person name="Hegedus B."/>
            <person name="Baldrian P."/>
            <person name="Stursova M."/>
            <person name="Weitz H."/>
            <person name="Taylor A."/>
            <person name="Grigoriev I.V."/>
            <person name="Nagy L.G."/>
            <person name="Martin F."/>
            <person name="Kauserud H."/>
        </authorList>
    </citation>
    <scope>NUCLEOTIDE SEQUENCE</scope>
    <source>
        <strain evidence="2">9144</strain>
    </source>
</reference>
<organism evidence="2 3">
    <name type="scientific">Mycena pura</name>
    <dbReference type="NCBI Taxonomy" id="153505"/>
    <lineage>
        <taxon>Eukaryota</taxon>
        <taxon>Fungi</taxon>
        <taxon>Dikarya</taxon>
        <taxon>Basidiomycota</taxon>
        <taxon>Agaricomycotina</taxon>
        <taxon>Agaricomycetes</taxon>
        <taxon>Agaricomycetidae</taxon>
        <taxon>Agaricales</taxon>
        <taxon>Marasmiineae</taxon>
        <taxon>Mycenaceae</taxon>
        <taxon>Mycena</taxon>
    </lineage>
</organism>
<evidence type="ECO:0000313" key="3">
    <source>
        <dbReference type="Proteomes" id="UP001219525"/>
    </source>
</evidence>
<feature type="region of interest" description="Disordered" evidence="1">
    <location>
        <begin position="257"/>
        <end position="282"/>
    </location>
</feature>
<dbReference type="AlphaFoldDB" id="A0AAD6YH89"/>
<proteinExistence type="predicted"/>
<sequence>MPGSAAFFSNCTNFSIEDGVFNEIHGNLNQYISDTRSATTGSHNSSARRGASNRGTLLVSFKCFGLDADSEQVNTLFLEGDAARFIHRRCEVARSQSQSSAFPVSHLFDGNPNGQWSQRDTGMRALPDPRTYQPDELTAQFGRSQSQAPRVPAPSRDWSYPVPAQRNVNAAGFASGAPSSQPMPRPMARPIHRSRSATQEDMLSSSPEDEGAPTWLQRRPLLGLSKALPLLRRHHPSDSPGAATLLEASRSIPVLSETRPLLGPSKDLPLRRRRPQSDSPGAATLADSLHVLKKLWTPARTRTRRTSCARNNPLAGALCATRKVLVVYG</sequence>
<gene>
    <name evidence="2" type="ORF">GGX14DRAFT_697852</name>
</gene>
<feature type="region of interest" description="Disordered" evidence="1">
    <location>
        <begin position="172"/>
        <end position="217"/>
    </location>
</feature>